<dbReference type="AlphaFoldDB" id="A0A1M5RLK9"/>
<gene>
    <name evidence="6" type="ORF">SAMN02744040_01430</name>
</gene>
<feature type="domain" description="ABC transporter" evidence="5">
    <location>
        <begin position="3"/>
        <end position="233"/>
    </location>
</feature>
<dbReference type="InterPro" id="IPR003593">
    <property type="entry name" value="AAA+_ATPase"/>
</dbReference>
<evidence type="ECO:0000259" key="5">
    <source>
        <dbReference type="PROSITE" id="PS50893"/>
    </source>
</evidence>
<dbReference type="STRING" id="1123350.SAMN02744040_01430"/>
<dbReference type="PROSITE" id="PS00211">
    <property type="entry name" value="ABC_TRANSPORTER_1"/>
    <property type="match status" value="1"/>
</dbReference>
<dbReference type="EMBL" id="FQXH01000013">
    <property type="protein sequence ID" value="SHH27105.1"/>
    <property type="molecule type" value="Genomic_DNA"/>
</dbReference>
<dbReference type="InterPro" id="IPR027417">
    <property type="entry name" value="P-loop_NTPase"/>
</dbReference>
<dbReference type="RefSeq" id="WP_072725071.1">
    <property type="nucleotide sequence ID" value="NZ_FQXH01000013.1"/>
</dbReference>
<dbReference type="Gene3D" id="3.40.50.300">
    <property type="entry name" value="P-loop containing nucleotide triphosphate hydrolases"/>
    <property type="match status" value="1"/>
</dbReference>
<evidence type="ECO:0000313" key="6">
    <source>
        <dbReference type="EMBL" id="SHH27105.1"/>
    </source>
</evidence>
<comment type="similarity">
    <text evidence="1">Belongs to the ABC transporter superfamily.</text>
</comment>
<dbReference type="SUPFAM" id="SSF52540">
    <property type="entry name" value="P-loop containing nucleoside triphosphate hydrolases"/>
    <property type="match status" value="1"/>
</dbReference>
<dbReference type="SMART" id="SM00382">
    <property type="entry name" value="AAA"/>
    <property type="match status" value="1"/>
</dbReference>
<dbReference type="GO" id="GO:0005524">
    <property type="term" value="F:ATP binding"/>
    <property type="evidence" value="ECO:0007669"/>
    <property type="project" value="UniProtKB-KW"/>
</dbReference>
<dbReference type="InterPro" id="IPR003439">
    <property type="entry name" value="ABC_transporter-like_ATP-bd"/>
</dbReference>
<keyword evidence="2" id="KW-0813">Transport</keyword>
<dbReference type="OrthoDB" id="9775135at2"/>
<keyword evidence="3" id="KW-0547">Nucleotide-binding</keyword>
<dbReference type="Pfam" id="PF00005">
    <property type="entry name" value="ABC_tran"/>
    <property type="match status" value="1"/>
</dbReference>
<organism evidence="6 7">
    <name type="scientific">Tepidibacter thalassicus DSM 15285</name>
    <dbReference type="NCBI Taxonomy" id="1123350"/>
    <lineage>
        <taxon>Bacteria</taxon>
        <taxon>Bacillati</taxon>
        <taxon>Bacillota</taxon>
        <taxon>Clostridia</taxon>
        <taxon>Peptostreptococcales</taxon>
        <taxon>Peptostreptococcaceae</taxon>
        <taxon>Tepidibacter</taxon>
    </lineage>
</organism>
<accession>A0A1M5RLK9</accession>
<evidence type="ECO:0000256" key="2">
    <source>
        <dbReference type="ARBA" id="ARBA00022448"/>
    </source>
</evidence>
<sequence length="294" mass="33435">MNVEIKNVSHKYLKNKNKSLDNVNMSITKGIFGLIGENGAGKTTLLKTLATVMPVQDGAISIDGYDITKDIEKVRRHIGYLPQKFDFFESLTVYEMLDYIALLKNVKAEEREHEITLLIQQFNLQDKINSKIKSLSGGMKQRLAIAQSLLGNPKLVILDEPTVGLDPNERLRFRNIINEKSGERIIIISTHIISDIAMLCNNIGIMKKGKVVYCGSIDNLLELVEGKIYVDKLNIHDEVDRTKYKKIISILRKKNVVEVRFILDTPLDATYEQVTPTLEDAYFYIMFLDEGVQL</sequence>
<dbReference type="PANTHER" id="PTHR43335">
    <property type="entry name" value="ABC TRANSPORTER, ATP-BINDING PROTEIN"/>
    <property type="match status" value="1"/>
</dbReference>
<dbReference type="PANTHER" id="PTHR43335:SF2">
    <property type="entry name" value="ABC TRANSPORTER, ATP-BINDING PROTEIN"/>
    <property type="match status" value="1"/>
</dbReference>
<evidence type="ECO:0000256" key="4">
    <source>
        <dbReference type="ARBA" id="ARBA00022840"/>
    </source>
</evidence>
<keyword evidence="7" id="KW-1185">Reference proteome</keyword>
<evidence type="ECO:0000256" key="3">
    <source>
        <dbReference type="ARBA" id="ARBA00022741"/>
    </source>
</evidence>
<dbReference type="GO" id="GO:0016887">
    <property type="term" value="F:ATP hydrolysis activity"/>
    <property type="evidence" value="ECO:0007669"/>
    <property type="project" value="InterPro"/>
</dbReference>
<reference evidence="7" key="1">
    <citation type="submission" date="2016-11" db="EMBL/GenBank/DDBJ databases">
        <authorList>
            <person name="Varghese N."/>
            <person name="Submissions S."/>
        </authorList>
    </citation>
    <scope>NUCLEOTIDE SEQUENCE [LARGE SCALE GENOMIC DNA]</scope>
    <source>
        <strain evidence="7">DSM 15285</strain>
    </source>
</reference>
<evidence type="ECO:0000313" key="7">
    <source>
        <dbReference type="Proteomes" id="UP000242520"/>
    </source>
</evidence>
<dbReference type="Proteomes" id="UP000242520">
    <property type="component" value="Unassembled WGS sequence"/>
</dbReference>
<name>A0A1M5RLK9_9FIRM</name>
<evidence type="ECO:0000256" key="1">
    <source>
        <dbReference type="ARBA" id="ARBA00005417"/>
    </source>
</evidence>
<dbReference type="PROSITE" id="PS50893">
    <property type="entry name" value="ABC_TRANSPORTER_2"/>
    <property type="match status" value="1"/>
</dbReference>
<dbReference type="InterPro" id="IPR017871">
    <property type="entry name" value="ABC_transporter-like_CS"/>
</dbReference>
<protein>
    <submittedName>
        <fullName evidence="6">ABC transporter</fullName>
    </submittedName>
</protein>
<proteinExistence type="inferred from homology"/>
<keyword evidence="4" id="KW-0067">ATP-binding</keyword>